<organism evidence="2 3">
    <name type="scientific">Rhizocola hellebori</name>
    <dbReference type="NCBI Taxonomy" id="1392758"/>
    <lineage>
        <taxon>Bacteria</taxon>
        <taxon>Bacillati</taxon>
        <taxon>Actinomycetota</taxon>
        <taxon>Actinomycetes</taxon>
        <taxon>Micromonosporales</taxon>
        <taxon>Micromonosporaceae</taxon>
        <taxon>Rhizocola</taxon>
    </lineage>
</organism>
<dbReference type="Pfam" id="PF17418">
    <property type="entry name" value="SdpA"/>
    <property type="match status" value="1"/>
</dbReference>
<evidence type="ECO:0000313" key="3">
    <source>
        <dbReference type="Proteomes" id="UP000612899"/>
    </source>
</evidence>
<dbReference type="AlphaFoldDB" id="A0A8J3QI35"/>
<dbReference type="InterPro" id="IPR023902">
    <property type="entry name" value="Sporulation_SdpA"/>
</dbReference>
<keyword evidence="1" id="KW-1133">Transmembrane helix</keyword>
<feature type="transmembrane region" description="Helical" evidence="1">
    <location>
        <begin position="21"/>
        <end position="40"/>
    </location>
</feature>
<evidence type="ECO:0000256" key="1">
    <source>
        <dbReference type="SAM" id="Phobius"/>
    </source>
</evidence>
<dbReference type="Proteomes" id="UP000612899">
    <property type="component" value="Unassembled WGS sequence"/>
</dbReference>
<dbReference type="NCBIfam" id="TIGR04034">
    <property type="entry name" value="export_SdpA"/>
    <property type="match status" value="1"/>
</dbReference>
<gene>
    <name evidence="2" type="ORF">Rhe02_95860</name>
</gene>
<evidence type="ECO:0000313" key="2">
    <source>
        <dbReference type="EMBL" id="GIH11519.1"/>
    </source>
</evidence>
<dbReference type="RefSeq" id="WP_203915239.1">
    <property type="nucleotide sequence ID" value="NZ_BONY01000139.1"/>
</dbReference>
<name>A0A8J3QI35_9ACTN</name>
<sequence>MDTSSAAGQANQEDLRLGRRLVTTGAIALVFMAYVLHAALPATPFGLPFEQKRIVQTVLPEGWAFFTISPRSPDVVVYGTGPDNAWHRLTVNAHSGSGALLGLNRRNRSQGTEVALVANQVPPEVWSACDRDPLDCLSTLTPQRTVANFATQQTLCGEVGMIMQEVLPWAWRDLPTTMPSKVVRVVVTC</sequence>
<evidence type="ECO:0008006" key="4">
    <source>
        <dbReference type="Google" id="ProtNLM"/>
    </source>
</evidence>
<keyword evidence="1" id="KW-0472">Membrane</keyword>
<reference evidence="2" key="1">
    <citation type="submission" date="2021-01" db="EMBL/GenBank/DDBJ databases">
        <title>Whole genome shotgun sequence of Rhizocola hellebori NBRC 109834.</title>
        <authorList>
            <person name="Komaki H."/>
            <person name="Tamura T."/>
        </authorList>
    </citation>
    <scope>NUCLEOTIDE SEQUENCE</scope>
    <source>
        <strain evidence="2">NBRC 109834</strain>
    </source>
</reference>
<keyword evidence="3" id="KW-1185">Reference proteome</keyword>
<keyword evidence="1" id="KW-0812">Transmembrane</keyword>
<proteinExistence type="predicted"/>
<protein>
    <recommendedName>
        <fullName evidence="4">SdpA family antimicrobial peptide system protein</fullName>
    </recommendedName>
</protein>
<accession>A0A8J3QI35</accession>
<comment type="caution">
    <text evidence="2">The sequence shown here is derived from an EMBL/GenBank/DDBJ whole genome shotgun (WGS) entry which is preliminary data.</text>
</comment>
<dbReference type="EMBL" id="BONY01000139">
    <property type="protein sequence ID" value="GIH11519.1"/>
    <property type="molecule type" value="Genomic_DNA"/>
</dbReference>